<dbReference type="Pfam" id="PF08240">
    <property type="entry name" value="ADH_N"/>
    <property type="match status" value="1"/>
</dbReference>
<keyword evidence="4" id="KW-0560">Oxidoreductase</keyword>
<evidence type="ECO:0000313" key="8">
    <source>
        <dbReference type="Proteomes" id="UP001165263"/>
    </source>
</evidence>
<dbReference type="InterPro" id="IPR002328">
    <property type="entry name" value="ADH_Zn_CS"/>
</dbReference>
<comment type="similarity">
    <text evidence="5">Belongs to the zinc-containing alcohol dehydrogenase family.</text>
</comment>
<dbReference type="InterPro" id="IPR020843">
    <property type="entry name" value="ER"/>
</dbReference>
<evidence type="ECO:0000256" key="2">
    <source>
        <dbReference type="ARBA" id="ARBA00022723"/>
    </source>
</evidence>
<evidence type="ECO:0000256" key="5">
    <source>
        <dbReference type="RuleBase" id="RU361277"/>
    </source>
</evidence>
<dbReference type="EMBL" id="JANUHC010000005">
    <property type="protein sequence ID" value="MCS0630788.1"/>
    <property type="molecule type" value="Genomic_DNA"/>
</dbReference>
<evidence type="ECO:0000259" key="6">
    <source>
        <dbReference type="SMART" id="SM00829"/>
    </source>
</evidence>
<evidence type="ECO:0000256" key="3">
    <source>
        <dbReference type="ARBA" id="ARBA00022833"/>
    </source>
</evidence>
<gene>
    <name evidence="7" type="ORF">NX786_15740</name>
</gene>
<evidence type="ECO:0000313" key="7">
    <source>
        <dbReference type="EMBL" id="MCS0630788.1"/>
    </source>
</evidence>
<keyword evidence="2 5" id="KW-0479">Metal-binding</keyword>
<comment type="cofactor">
    <cofactor evidence="1 5">
        <name>Zn(2+)</name>
        <dbReference type="ChEBI" id="CHEBI:29105"/>
    </cofactor>
</comment>
<dbReference type="InterPro" id="IPR013149">
    <property type="entry name" value="ADH-like_C"/>
</dbReference>
<keyword evidence="8" id="KW-1185">Reference proteome</keyword>
<reference evidence="7" key="1">
    <citation type="submission" date="2022-08" db="EMBL/GenBank/DDBJ databases">
        <title>Reclassification of Massilia species as members of the genera Telluria, Duganella, Pseudoduganella, Mokoshia gen. nov. and Zemynaea gen. nov. using orthogonal and non-orthogonal genome-based approaches.</title>
        <authorList>
            <person name="Bowman J.P."/>
        </authorList>
    </citation>
    <scope>NUCLEOTIDE SEQUENCE</scope>
    <source>
        <strain evidence="7">LMG 11547</strain>
    </source>
</reference>
<sequence length="342" mass="36101">MNTGTIRAWAAATAGGPLAPFAYDPGPLGPEDVEVEVEHCGVCHSDLSMLDNEWGITAFPFVPGHEAIGRVAALGAIAATKGLSVGQRVGVGWNVRSCQHCAACLRGDFHLCASVQATIVGHHGAFADRVRAHWIWTIPIPGALAAQNAGPLLCGGITVFAPLLQLHVPPTARVAVFGIGGLGHMALMFTRAWGCDVTAFTSSPSKVQEAMSLGAHHTASSRSDADLQRLAGSFDFVFITANAPLDWDAVIALLAPGGRLHFLGAVLQPVPVQVMSLIMGQRAISASPTGSRAQIDTMLRFATHHHVAPKVEHFPMRRVNDAMDHLRAGKASYRIVLDADFA</sequence>
<comment type="caution">
    <text evidence="7">The sequence shown here is derived from an EMBL/GenBank/DDBJ whole genome shotgun (WGS) entry which is preliminary data.</text>
</comment>
<dbReference type="Pfam" id="PF00107">
    <property type="entry name" value="ADH_zinc_N"/>
    <property type="match status" value="1"/>
</dbReference>
<dbReference type="Proteomes" id="UP001165263">
    <property type="component" value="Unassembled WGS sequence"/>
</dbReference>
<dbReference type="InterPro" id="IPR013154">
    <property type="entry name" value="ADH-like_N"/>
</dbReference>
<dbReference type="CDD" id="cd05283">
    <property type="entry name" value="CAD1"/>
    <property type="match status" value="1"/>
</dbReference>
<evidence type="ECO:0000256" key="4">
    <source>
        <dbReference type="ARBA" id="ARBA00023002"/>
    </source>
</evidence>
<dbReference type="PANTHER" id="PTHR42683">
    <property type="entry name" value="ALDEHYDE REDUCTASE"/>
    <property type="match status" value="1"/>
</dbReference>
<dbReference type="InterPro" id="IPR036291">
    <property type="entry name" value="NAD(P)-bd_dom_sf"/>
</dbReference>
<accession>A0ABT2C073</accession>
<proteinExistence type="inferred from homology"/>
<dbReference type="SUPFAM" id="SSF50129">
    <property type="entry name" value="GroES-like"/>
    <property type="match status" value="1"/>
</dbReference>
<dbReference type="InterPro" id="IPR047109">
    <property type="entry name" value="CAD-like"/>
</dbReference>
<dbReference type="PROSITE" id="PS00059">
    <property type="entry name" value="ADH_ZINC"/>
    <property type="match status" value="1"/>
</dbReference>
<protein>
    <submittedName>
        <fullName evidence="7">NAD(P)-dependent alcohol dehydrogenase</fullName>
    </submittedName>
</protein>
<keyword evidence="3 5" id="KW-0862">Zinc</keyword>
<evidence type="ECO:0000256" key="1">
    <source>
        <dbReference type="ARBA" id="ARBA00001947"/>
    </source>
</evidence>
<name>A0ABT2C073_9BURK</name>
<dbReference type="SMART" id="SM00829">
    <property type="entry name" value="PKS_ER"/>
    <property type="match status" value="1"/>
</dbReference>
<feature type="domain" description="Enoyl reductase (ER)" evidence="6">
    <location>
        <begin position="16"/>
        <end position="337"/>
    </location>
</feature>
<organism evidence="7 8">
    <name type="scientific">Telluria mixta</name>
    <dbReference type="NCBI Taxonomy" id="34071"/>
    <lineage>
        <taxon>Bacteria</taxon>
        <taxon>Pseudomonadati</taxon>
        <taxon>Pseudomonadota</taxon>
        <taxon>Betaproteobacteria</taxon>
        <taxon>Burkholderiales</taxon>
        <taxon>Oxalobacteraceae</taxon>
        <taxon>Telluria group</taxon>
        <taxon>Telluria</taxon>
    </lineage>
</organism>
<dbReference type="SUPFAM" id="SSF51735">
    <property type="entry name" value="NAD(P)-binding Rossmann-fold domains"/>
    <property type="match status" value="1"/>
</dbReference>
<dbReference type="RefSeq" id="WP_259449885.1">
    <property type="nucleotide sequence ID" value="NZ_CP119520.1"/>
</dbReference>
<dbReference type="Gene3D" id="3.40.50.720">
    <property type="entry name" value="NAD(P)-binding Rossmann-like Domain"/>
    <property type="match status" value="1"/>
</dbReference>
<dbReference type="InterPro" id="IPR011032">
    <property type="entry name" value="GroES-like_sf"/>
</dbReference>
<dbReference type="Gene3D" id="3.90.180.10">
    <property type="entry name" value="Medium-chain alcohol dehydrogenases, catalytic domain"/>
    <property type="match status" value="1"/>
</dbReference>